<evidence type="ECO:0000259" key="3">
    <source>
        <dbReference type="PROSITE" id="PS50002"/>
    </source>
</evidence>
<feature type="non-terminal residue" evidence="4">
    <location>
        <position position="1"/>
    </location>
</feature>
<feature type="domain" description="SH3" evidence="3">
    <location>
        <begin position="20"/>
        <end position="85"/>
    </location>
</feature>
<dbReference type="Pfam" id="PF00018">
    <property type="entry name" value="SH3_1"/>
    <property type="match status" value="1"/>
</dbReference>
<name>A0ABN9Q0C9_9DINO</name>
<dbReference type="InterPro" id="IPR001452">
    <property type="entry name" value="SH3_domain"/>
</dbReference>
<gene>
    <name evidence="4" type="ORF">PCOR1329_LOCUS6738</name>
</gene>
<evidence type="ECO:0000313" key="4">
    <source>
        <dbReference type="EMBL" id="CAK0797743.1"/>
    </source>
</evidence>
<proteinExistence type="predicted"/>
<dbReference type="Gene3D" id="2.30.30.40">
    <property type="entry name" value="SH3 Domains"/>
    <property type="match status" value="1"/>
</dbReference>
<evidence type="ECO:0000313" key="5">
    <source>
        <dbReference type="Proteomes" id="UP001189429"/>
    </source>
</evidence>
<evidence type="ECO:0000256" key="1">
    <source>
        <dbReference type="ARBA" id="ARBA00022443"/>
    </source>
</evidence>
<evidence type="ECO:0000256" key="2">
    <source>
        <dbReference type="PROSITE-ProRule" id="PRU00192"/>
    </source>
</evidence>
<sequence length="88" mass="10002">GSAAASPHPARRHGDAPRWERWPWHQVLAPWDPADQGYTAEYLSLKKDDWLMVCPDQEDGWAFAHSHRLGVQGWFPPTYIRAEPAAPS</sequence>
<keyword evidence="5" id="KW-1185">Reference proteome</keyword>
<accession>A0ABN9Q0C9</accession>
<dbReference type="SMART" id="SM00326">
    <property type="entry name" value="SH3"/>
    <property type="match status" value="1"/>
</dbReference>
<protein>
    <recommendedName>
        <fullName evidence="3">SH3 domain-containing protein</fullName>
    </recommendedName>
</protein>
<dbReference type="PROSITE" id="PS50002">
    <property type="entry name" value="SH3"/>
    <property type="match status" value="1"/>
</dbReference>
<dbReference type="InterPro" id="IPR036028">
    <property type="entry name" value="SH3-like_dom_sf"/>
</dbReference>
<dbReference type="EMBL" id="CAUYUJ010001810">
    <property type="protein sequence ID" value="CAK0797743.1"/>
    <property type="molecule type" value="Genomic_DNA"/>
</dbReference>
<organism evidence="4 5">
    <name type="scientific">Prorocentrum cordatum</name>
    <dbReference type="NCBI Taxonomy" id="2364126"/>
    <lineage>
        <taxon>Eukaryota</taxon>
        <taxon>Sar</taxon>
        <taxon>Alveolata</taxon>
        <taxon>Dinophyceae</taxon>
        <taxon>Prorocentrales</taxon>
        <taxon>Prorocentraceae</taxon>
        <taxon>Prorocentrum</taxon>
    </lineage>
</organism>
<keyword evidence="1 2" id="KW-0728">SH3 domain</keyword>
<comment type="caution">
    <text evidence="4">The sequence shown here is derived from an EMBL/GenBank/DDBJ whole genome shotgun (WGS) entry which is preliminary data.</text>
</comment>
<reference evidence="4" key="1">
    <citation type="submission" date="2023-10" db="EMBL/GenBank/DDBJ databases">
        <authorList>
            <person name="Chen Y."/>
            <person name="Shah S."/>
            <person name="Dougan E. K."/>
            <person name="Thang M."/>
            <person name="Chan C."/>
        </authorList>
    </citation>
    <scope>NUCLEOTIDE SEQUENCE [LARGE SCALE GENOMIC DNA]</scope>
</reference>
<dbReference type="Proteomes" id="UP001189429">
    <property type="component" value="Unassembled WGS sequence"/>
</dbReference>
<dbReference type="SUPFAM" id="SSF50044">
    <property type="entry name" value="SH3-domain"/>
    <property type="match status" value="1"/>
</dbReference>